<name>A0AA43ZA22_9GAMM</name>
<sequence length="71" mass="7485">MTRLLHARSHTALNVGDPVIDNFAGSFASTAIEPGRGRQEDAAALASPVIRYATMTKLKSLMLEAEGGGSR</sequence>
<comment type="caution">
    <text evidence="1">The sequence shown here is derived from an EMBL/GenBank/DDBJ whole genome shotgun (WGS) entry which is preliminary data.</text>
</comment>
<evidence type="ECO:0000313" key="1">
    <source>
        <dbReference type="EMBL" id="NHN78422.1"/>
    </source>
</evidence>
<organism evidence="1 2">
    <name type="scientific">Azotobacter chroococcum</name>
    <dbReference type="NCBI Taxonomy" id="353"/>
    <lineage>
        <taxon>Bacteria</taxon>
        <taxon>Pseudomonadati</taxon>
        <taxon>Pseudomonadota</taxon>
        <taxon>Gammaproteobacteria</taxon>
        <taxon>Pseudomonadales</taxon>
        <taxon>Pseudomonadaceae</taxon>
        <taxon>Azotobacter</taxon>
    </lineage>
</organism>
<protein>
    <submittedName>
        <fullName evidence="1">Uncharacterized protein</fullName>
    </submittedName>
</protein>
<proteinExistence type="predicted"/>
<evidence type="ECO:0000313" key="2">
    <source>
        <dbReference type="Proteomes" id="UP000736384"/>
    </source>
</evidence>
<dbReference type="EMBL" id="JAAPAP010000010">
    <property type="protein sequence ID" value="NHN78422.1"/>
    <property type="molecule type" value="Genomic_DNA"/>
</dbReference>
<dbReference type="AlphaFoldDB" id="A0AA43ZA22"/>
<accession>A0AA43ZA22</accession>
<reference evidence="1" key="1">
    <citation type="submission" date="2020-03" db="EMBL/GenBank/DDBJ databases">
        <title>Genome assembly of Azotobacter chroococcum W5.</title>
        <authorList>
            <person name="Kannepalli A."/>
        </authorList>
    </citation>
    <scope>NUCLEOTIDE SEQUENCE</scope>
    <source>
        <strain evidence="1">W5</strain>
    </source>
</reference>
<gene>
    <name evidence="1" type="ORF">HA520_14235</name>
</gene>
<dbReference type="Proteomes" id="UP000736384">
    <property type="component" value="Unassembled WGS sequence"/>
</dbReference>
<dbReference type="RefSeq" id="WP_165893143.1">
    <property type="nucleotide sequence ID" value="NZ_JAAPAP010000010.1"/>
</dbReference>